<evidence type="ECO:0000313" key="7">
    <source>
        <dbReference type="Proteomes" id="UP000010866"/>
    </source>
</evidence>
<evidence type="ECO:0000256" key="4">
    <source>
        <dbReference type="PROSITE-ProRule" id="PRU00409"/>
    </source>
</evidence>
<dbReference type="GO" id="GO:0046872">
    <property type="term" value="F:metal ion binding"/>
    <property type="evidence" value="ECO:0007669"/>
    <property type="project" value="InterPro"/>
</dbReference>
<keyword evidence="7" id="KW-1185">Reference proteome</keyword>
<organism evidence="6 7">
    <name type="scientific">Methanomethylovorans hollandica (strain DSM 15978 / NBRC 107637 / DMS1)</name>
    <dbReference type="NCBI Taxonomy" id="867904"/>
    <lineage>
        <taxon>Archaea</taxon>
        <taxon>Methanobacteriati</taxon>
        <taxon>Methanobacteriota</taxon>
        <taxon>Stenosarchaea group</taxon>
        <taxon>Methanomicrobia</taxon>
        <taxon>Methanosarcinales</taxon>
        <taxon>Methanosarcinaceae</taxon>
        <taxon>Methanomethylovorans</taxon>
    </lineage>
</organism>
<dbReference type="GO" id="GO:0005524">
    <property type="term" value="F:ATP binding"/>
    <property type="evidence" value="ECO:0007669"/>
    <property type="project" value="UniProtKB-UniRule"/>
</dbReference>
<dbReference type="STRING" id="867904.Metho_0988"/>
<evidence type="ECO:0000313" key="6">
    <source>
        <dbReference type="EMBL" id="AGB49227.1"/>
    </source>
</evidence>
<dbReference type="EMBL" id="CP003362">
    <property type="protein sequence ID" value="AGB49227.1"/>
    <property type="molecule type" value="Genomic_DNA"/>
</dbReference>
<evidence type="ECO:0000256" key="2">
    <source>
        <dbReference type="ARBA" id="ARBA00022741"/>
    </source>
</evidence>
<dbReference type="SUPFAM" id="SSF56059">
    <property type="entry name" value="Glutathione synthetase ATP-binding domain-like"/>
    <property type="match status" value="1"/>
</dbReference>
<dbReference type="PANTHER" id="PTHR43055">
    <property type="entry name" value="FORMATE-DEPENDENT PHOSPHORIBOSYLGLYCINAMIDE FORMYLTRANSFERASE"/>
    <property type="match status" value="1"/>
</dbReference>
<keyword evidence="1 6" id="KW-0436">Ligase</keyword>
<dbReference type="AlphaFoldDB" id="L0KUV1"/>
<dbReference type="PIRSF" id="PIRSF016817">
    <property type="entry name" value="UCP016817_carboligase"/>
    <property type="match status" value="1"/>
</dbReference>
<dbReference type="PANTHER" id="PTHR43055:SF1">
    <property type="entry name" value="FORMATE-DEPENDENT PHOSPHORIBOSYLGLYCINAMIDE FORMYLTRANSFERASE"/>
    <property type="match status" value="1"/>
</dbReference>
<dbReference type="Gene3D" id="3.30.470.20">
    <property type="entry name" value="ATP-grasp fold, B domain"/>
    <property type="match status" value="1"/>
</dbReference>
<dbReference type="PROSITE" id="PS50975">
    <property type="entry name" value="ATP_GRASP"/>
    <property type="match status" value="1"/>
</dbReference>
<keyword evidence="3 4" id="KW-0067">ATP-binding</keyword>
<dbReference type="InterPro" id="IPR016677">
    <property type="entry name" value="UCP016817_carboligase"/>
</dbReference>
<dbReference type="Proteomes" id="UP000010866">
    <property type="component" value="Chromosome"/>
</dbReference>
<evidence type="ECO:0000256" key="3">
    <source>
        <dbReference type="ARBA" id="ARBA00022840"/>
    </source>
</evidence>
<dbReference type="InterPro" id="IPR011761">
    <property type="entry name" value="ATP-grasp"/>
</dbReference>
<reference evidence="7" key="1">
    <citation type="submission" date="2012-02" db="EMBL/GenBank/DDBJ databases">
        <title>Complete sequence of chromosome of Methanomethylovorans hollandica DSM 15978.</title>
        <authorList>
            <person name="Lucas S."/>
            <person name="Copeland A."/>
            <person name="Lapidus A."/>
            <person name="Glavina del Rio T."/>
            <person name="Dalin E."/>
            <person name="Tice H."/>
            <person name="Bruce D."/>
            <person name="Goodwin L."/>
            <person name="Pitluck S."/>
            <person name="Peters L."/>
            <person name="Mikhailova N."/>
            <person name="Held B."/>
            <person name="Kyrpides N."/>
            <person name="Mavromatis K."/>
            <person name="Ivanova N."/>
            <person name="Brettin T."/>
            <person name="Detter J.C."/>
            <person name="Han C."/>
            <person name="Larimer F."/>
            <person name="Land M."/>
            <person name="Hauser L."/>
            <person name="Markowitz V."/>
            <person name="Cheng J.-F."/>
            <person name="Hugenholtz P."/>
            <person name="Woyke T."/>
            <person name="Wu D."/>
            <person name="Spring S."/>
            <person name="Schroeder M."/>
            <person name="Brambilla E."/>
            <person name="Klenk H.-P."/>
            <person name="Eisen J.A."/>
        </authorList>
    </citation>
    <scope>NUCLEOTIDE SEQUENCE [LARGE SCALE GENOMIC DNA]</scope>
    <source>
        <strain evidence="7">DSM 15978 / NBRC 107637 / DMS1</strain>
    </source>
</reference>
<gene>
    <name evidence="6" type="ordered locus">Metho_0988</name>
</gene>
<dbReference type="OrthoDB" id="11959at2157"/>
<proteinExistence type="predicted"/>
<dbReference type="KEGG" id="mhz:Metho_0988"/>
<dbReference type="GO" id="GO:0005829">
    <property type="term" value="C:cytosol"/>
    <property type="evidence" value="ECO:0007669"/>
    <property type="project" value="TreeGrafter"/>
</dbReference>
<accession>L0KUV1</accession>
<feature type="domain" description="ATP-grasp" evidence="5">
    <location>
        <begin position="108"/>
        <end position="297"/>
    </location>
</feature>
<sequence length="383" mass="42314">MNVLVIGFSARNIVCSGSRAGYNMYAIDAFCDQDTIGCCIATKELPHELDIRSKDAADIVLDMVRSFEVDFDAIVPGSGFETMDFSSLPWLVFASDPGSIHVVQDKFTLSRKLAELGLPHPHVYGNVDDKPDKFPVMIKPRKAGGGILNRIACNGQELLEVVKDILETEPSFTRNDLMMQEFIQGEPASVSLIASKDKAVAVAVNEQLIGLPWLTRIQFAYCGNITPYEGKYAEEMCNISEKLISELGLLGSVGIDFIVTEDGPKIIEVNPRFQGSLDTVELATGINLFDAHMQAFRGKLPPRGVKAQRSAGRCIIYAYKEVRMNPQVLAEMRKQQIVDIPQTDYVGLADCPVTSVLHTGLNRSSVLNSLKRDSERVRRLIEK</sequence>
<evidence type="ECO:0000259" key="5">
    <source>
        <dbReference type="PROSITE" id="PS50975"/>
    </source>
</evidence>
<dbReference type="Pfam" id="PF02655">
    <property type="entry name" value="ATP-grasp_3"/>
    <property type="match status" value="1"/>
</dbReference>
<dbReference type="HOGENOM" id="CLU_057102_0_0_2"/>
<keyword evidence="2 4" id="KW-0547">Nucleotide-binding</keyword>
<dbReference type="InterPro" id="IPR003806">
    <property type="entry name" value="ATP-grasp_PylC-type"/>
</dbReference>
<evidence type="ECO:0000256" key="1">
    <source>
        <dbReference type="ARBA" id="ARBA00022598"/>
    </source>
</evidence>
<dbReference type="GO" id="GO:0016874">
    <property type="term" value="F:ligase activity"/>
    <property type="evidence" value="ECO:0007669"/>
    <property type="project" value="UniProtKB-KW"/>
</dbReference>
<protein>
    <submittedName>
        <fullName evidence="6">Putative ATP-dependent carboligase</fullName>
    </submittedName>
</protein>
<name>L0KUV1_METHD</name>